<sequence length="70" mass="8109">MDPPTQCIDPPMRWRLGPVSARDTYRWRSPAPEFSTNSSETLGEMLGFGSLAFIWRKENFSKILLVNKMF</sequence>
<comment type="caution">
    <text evidence="1">The sequence shown here is derived from an EMBL/GenBank/DDBJ whole genome shotgun (WGS) entry which is preliminary data.</text>
</comment>
<evidence type="ECO:0000313" key="2">
    <source>
        <dbReference type="Proteomes" id="UP001054945"/>
    </source>
</evidence>
<evidence type="ECO:0000313" key="1">
    <source>
        <dbReference type="EMBL" id="GIY34698.1"/>
    </source>
</evidence>
<dbReference type="Proteomes" id="UP001054945">
    <property type="component" value="Unassembled WGS sequence"/>
</dbReference>
<organism evidence="1 2">
    <name type="scientific">Caerostris extrusa</name>
    <name type="common">Bark spider</name>
    <name type="synonym">Caerostris bankana</name>
    <dbReference type="NCBI Taxonomy" id="172846"/>
    <lineage>
        <taxon>Eukaryota</taxon>
        <taxon>Metazoa</taxon>
        <taxon>Ecdysozoa</taxon>
        <taxon>Arthropoda</taxon>
        <taxon>Chelicerata</taxon>
        <taxon>Arachnida</taxon>
        <taxon>Araneae</taxon>
        <taxon>Araneomorphae</taxon>
        <taxon>Entelegynae</taxon>
        <taxon>Araneoidea</taxon>
        <taxon>Araneidae</taxon>
        <taxon>Caerostris</taxon>
    </lineage>
</organism>
<gene>
    <name evidence="1" type="ORF">CEXT_116261</name>
</gene>
<dbReference type="AlphaFoldDB" id="A0AAV4SSW8"/>
<reference evidence="1 2" key="1">
    <citation type="submission" date="2021-06" db="EMBL/GenBank/DDBJ databases">
        <title>Caerostris extrusa draft genome.</title>
        <authorList>
            <person name="Kono N."/>
            <person name="Arakawa K."/>
        </authorList>
    </citation>
    <scope>NUCLEOTIDE SEQUENCE [LARGE SCALE GENOMIC DNA]</scope>
</reference>
<keyword evidence="2" id="KW-1185">Reference proteome</keyword>
<accession>A0AAV4SSW8</accession>
<proteinExistence type="predicted"/>
<dbReference type="EMBL" id="BPLR01009797">
    <property type="protein sequence ID" value="GIY34698.1"/>
    <property type="molecule type" value="Genomic_DNA"/>
</dbReference>
<protein>
    <submittedName>
        <fullName evidence="1">Uncharacterized protein</fullName>
    </submittedName>
</protein>
<name>A0AAV4SSW8_CAEEX</name>